<organism evidence="8 9">
    <name type="scientific">Azospirillum baldaniorum</name>
    <dbReference type="NCBI Taxonomy" id="1064539"/>
    <lineage>
        <taxon>Bacteria</taxon>
        <taxon>Pseudomonadati</taxon>
        <taxon>Pseudomonadota</taxon>
        <taxon>Alphaproteobacteria</taxon>
        <taxon>Rhodospirillales</taxon>
        <taxon>Azospirillaceae</taxon>
        <taxon>Azospirillum</taxon>
    </lineage>
</organism>
<comment type="cofactor">
    <cofactor evidence="1">
        <name>FAD</name>
        <dbReference type="ChEBI" id="CHEBI:57692"/>
    </cofactor>
</comment>
<evidence type="ECO:0000256" key="2">
    <source>
        <dbReference type="ARBA" id="ARBA00005466"/>
    </source>
</evidence>
<evidence type="ECO:0000256" key="4">
    <source>
        <dbReference type="ARBA" id="ARBA00022827"/>
    </source>
</evidence>
<keyword evidence="4" id="KW-0274">FAD</keyword>
<dbReference type="InterPro" id="IPR006094">
    <property type="entry name" value="Oxid_FAD_bind_N"/>
</dbReference>
<sequence length="504" mass="53976">MGDFTLRTADRRDATLSEDAVNDLAARLRGPLLTPQSPGYDEARTIWNAMIDRRPGLIARCAGAADVMQAVRFARENGLLVSVRGGGHNIAGNSLCDGGLLIDLGALRFVHVDPISRTARVAPGATLGDLDRETQAFGLAVPVGINSTTGIAGLTLGGGFGWLTRKYGLTVDNLLSADVVTADGKFLRASADENADLFWAIRGGGGQLRRRHLLHLPPASRGADGVRRAGRPSLRRGRRPDAPLPRRHGGPAGRGHRLDGAAQGAAPALPAAGRAWQGGGGHARHLRRRRRGGGPQGAGTGAVAGHARRRAYRPHALRGVAGGLRPASGAGRAELLEIAELHRAGGRADRPAGRGGREAALRPVRDLRRSAWRGSQPRAGGRHRLPAPRRPLRHERARALEHFAGGQRLHPMGARRLRPDRPLRHGRGLCELRHRRRTARPGRLRAELRTPAGAEGEIRPRQPLLREPEHRAGRVTAPLRSGFVQPGTRLSAPPHPPIRHAEHG</sequence>
<evidence type="ECO:0000259" key="7">
    <source>
        <dbReference type="PROSITE" id="PS51387"/>
    </source>
</evidence>
<dbReference type="GO" id="GO:0016491">
    <property type="term" value="F:oxidoreductase activity"/>
    <property type="evidence" value="ECO:0007669"/>
    <property type="project" value="UniProtKB-KW"/>
</dbReference>
<dbReference type="GO" id="GO:0071949">
    <property type="term" value="F:FAD binding"/>
    <property type="evidence" value="ECO:0007669"/>
    <property type="project" value="InterPro"/>
</dbReference>
<feature type="region of interest" description="Disordered" evidence="6">
    <location>
        <begin position="449"/>
        <end position="504"/>
    </location>
</feature>
<feature type="compositionally biased region" description="Basic residues" evidence="6">
    <location>
        <begin position="282"/>
        <end position="292"/>
    </location>
</feature>
<name>A0A9P1NLM1_9PROT</name>
<evidence type="ECO:0000256" key="3">
    <source>
        <dbReference type="ARBA" id="ARBA00022630"/>
    </source>
</evidence>
<dbReference type="PANTHER" id="PTHR42973:SF39">
    <property type="entry name" value="FAD-BINDING PCMH-TYPE DOMAIN-CONTAINING PROTEIN"/>
    <property type="match status" value="1"/>
</dbReference>
<protein>
    <recommendedName>
        <fullName evidence="7">FAD-binding PCMH-type domain-containing protein</fullName>
    </recommendedName>
</protein>
<dbReference type="Pfam" id="PF01565">
    <property type="entry name" value="FAD_binding_4"/>
    <property type="match status" value="1"/>
</dbReference>
<dbReference type="InterPro" id="IPR016166">
    <property type="entry name" value="FAD-bd_PCMH"/>
</dbReference>
<evidence type="ECO:0000256" key="5">
    <source>
        <dbReference type="ARBA" id="ARBA00023002"/>
    </source>
</evidence>
<dbReference type="PROSITE" id="PS00862">
    <property type="entry name" value="OX2_COVAL_FAD"/>
    <property type="match status" value="1"/>
</dbReference>
<dbReference type="KEGG" id="abs:AZOBR_100052"/>
<feature type="compositionally biased region" description="Basic residues" evidence="6">
    <location>
        <begin position="228"/>
        <end position="238"/>
    </location>
</feature>
<dbReference type="InterPro" id="IPR036318">
    <property type="entry name" value="FAD-bd_PCMH-like_sf"/>
</dbReference>
<accession>A0A9P1NLM1</accession>
<dbReference type="Proteomes" id="UP000007319">
    <property type="component" value="Chromosome"/>
</dbReference>
<dbReference type="Gene3D" id="3.30.465.10">
    <property type="match status" value="1"/>
</dbReference>
<reference evidence="8 9" key="1">
    <citation type="journal article" date="2011" name="PLoS Genet.">
        <title>Azospirillum genomes reveal transition of bacteria from aquatic to terrestrial environments.</title>
        <authorList>
            <person name="Wisniewski-Dye F."/>
            <person name="Borziak K."/>
            <person name="Khalsa-Moyers G."/>
            <person name="Alexandre G."/>
            <person name="Sukharnikov L.O."/>
            <person name="Wuichet K."/>
            <person name="Hurst G.B."/>
            <person name="McDonald W.H."/>
            <person name="Robertson J.S."/>
            <person name="Barbe V."/>
            <person name="Calteau A."/>
            <person name="Rouy Z."/>
            <person name="Mangenot S."/>
            <person name="Prigent-Combaret C."/>
            <person name="Normand P."/>
            <person name="Boyer M."/>
            <person name="Siguier P."/>
            <person name="Dessaux Y."/>
            <person name="Elmerich C."/>
            <person name="Condemine G."/>
            <person name="Krishnen G."/>
            <person name="Kennedy I."/>
            <person name="Paterson A.H."/>
            <person name="Gonzalez V."/>
            <person name="Mavingui P."/>
            <person name="Zhulin I.B."/>
        </authorList>
    </citation>
    <scope>NUCLEOTIDE SEQUENCE [LARGE SCALE GENOMIC DNA]</scope>
    <source>
        <strain evidence="8 9">Sp245</strain>
    </source>
</reference>
<evidence type="ECO:0000256" key="6">
    <source>
        <dbReference type="SAM" id="MobiDB-lite"/>
    </source>
</evidence>
<dbReference type="PANTHER" id="PTHR42973">
    <property type="entry name" value="BINDING OXIDOREDUCTASE, PUTATIVE (AFU_ORTHOLOGUE AFUA_1G17690)-RELATED"/>
    <property type="match status" value="1"/>
</dbReference>
<feature type="compositionally biased region" description="Basic and acidic residues" evidence="6">
    <location>
        <begin position="456"/>
        <end position="472"/>
    </location>
</feature>
<feature type="domain" description="FAD-binding PCMH-type" evidence="7">
    <location>
        <begin position="50"/>
        <end position="218"/>
    </location>
</feature>
<comment type="similarity">
    <text evidence="2">Belongs to the oxygen-dependent FAD-linked oxidoreductase family.</text>
</comment>
<dbReference type="EMBL" id="HE577327">
    <property type="protein sequence ID" value="CCC97666.1"/>
    <property type="molecule type" value="Genomic_DNA"/>
</dbReference>
<dbReference type="AlphaFoldDB" id="A0A9P1NLM1"/>
<dbReference type="Gene3D" id="3.30.43.10">
    <property type="entry name" value="Uridine Diphospho-n-acetylenolpyruvylglucosamine Reductase, domain 2"/>
    <property type="match status" value="1"/>
</dbReference>
<proteinExistence type="inferred from homology"/>
<feature type="region of interest" description="Disordered" evidence="6">
    <location>
        <begin position="215"/>
        <end position="307"/>
    </location>
</feature>
<dbReference type="InterPro" id="IPR016169">
    <property type="entry name" value="FAD-bd_PCMH_sub2"/>
</dbReference>
<gene>
    <name evidence="8" type="ORF">AZOBR_100052</name>
</gene>
<evidence type="ECO:0000313" key="9">
    <source>
        <dbReference type="Proteomes" id="UP000007319"/>
    </source>
</evidence>
<dbReference type="InterPro" id="IPR016167">
    <property type="entry name" value="FAD-bd_PCMH_sub1"/>
</dbReference>
<keyword evidence="5" id="KW-0560">Oxidoreductase</keyword>
<dbReference type="PROSITE" id="PS51387">
    <property type="entry name" value="FAD_PCMH"/>
    <property type="match status" value="1"/>
</dbReference>
<keyword evidence="9" id="KW-1185">Reference proteome</keyword>
<feature type="compositionally biased region" description="Gly residues" evidence="6">
    <location>
        <begin position="293"/>
        <end position="302"/>
    </location>
</feature>
<dbReference type="InterPro" id="IPR006093">
    <property type="entry name" value="Oxy_OxRdtase_FAD_BS"/>
</dbReference>
<feature type="compositionally biased region" description="Low complexity" evidence="6">
    <location>
        <begin position="260"/>
        <end position="275"/>
    </location>
</feature>
<dbReference type="SUPFAM" id="SSF56176">
    <property type="entry name" value="FAD-binding/transporter-associated domain-like"/>
    <property type="match status" value="1"/>
</dbReference>
<keyword evidence="3" id="KW-0285">Flavoprotein</keyword>
<evidence type="ECO:0000256" key="1">
    <source>
        <dbReference type="ARBA" id="ARBA00001974"/>
    </source>
</evidence>
<evidence type="ECO:0000313" key="8">
    <source>
        <dbReference type="EMBL" id="CCC97666.1"/>
    </source>
</evidence>
<dbReference type="InterPro" id="IPR050416">
    <property type="entry name" value="FAD-linked_Oxidoreductase"/>
</dbReference>